<dbReference type="OrthoDB" id="2946818at2759"/>
<organism evidence="1 2">
    <name type="scientific">Russula ochroleuca</name>
    <dbReference type="NCBI Taxonomy" id="152965"/>
    <lineage>
        <taxon>Eukaryota</taxon>
        <taxon>Fungi</taxon>
        <taxon>Dikarya</taxon>
        <taxon>Basidiomycota</taxon>
        <taxon>Agaricomycotina</taxon>
        <taxon>Agaricomycetes</taxon>
        <taxon>Russulales</taxon>
        <taxon>Russulaceae</taxon>
        <taxon>Russula</taxon>
    </lineage>
</organism>
<comment type="caution">
    <text evidence="1">The sequence shown here is derived from an EMBL/GenBank/DDBJ whole genome shotgun (WGS) entry which is preliminary data.</text>
</comment>
<dbReference type="Proteomes" id="UP000759537">
    <property type="component" value="Unassembled WGS sequence"/>
</dbReference>
<gene>
    <name evidence="1" type="ORF">DFH94DRAFT_638602</name>
</gene>
<dbReference type="EMBL" id="WHVB01000033">
    <property type="protein sequence ID" value="KAF8468072.1"/>
    <property type="molecule type" value="Genomic_DNA"/>
</dbReference>
<protein>
    <submittedName>
        <fullName evidence="1">Uncharacterized protein</fullName>
    </submittedName>
</protein>
<proteinExistence type="predicted"/>
<evidence type="ECO:0000313" key="2">
    <source>
        <dbReference type="Proteomes" id="UP000759537"/>
    </source>
</evidence>
<reference evidence="1" key="1">
    <citation type="submission" date="2019-10" db="EMBL/GenBank/DDBJ databases">
        <authorList>
            <consortium name="DOE Joint Genome Institute"/>
            <person name="Kuo A."/>
            <person name="Miyauchi S."/>
            <person name="Kiss E."/>
            <person name="Drula E."/>
            <person name="Kohler A."/>
            <person name="Sanchez-Garcia M."/>
            <person name="Andreopoulos B."/>
            <person name="Barry K.W."/>
            <person name="Bonito G."/>
            <person name="Buee M."/>
            <person name="Carver A."/>
            <person name="Chen C."/>
            <person name="Cichocki N."/>
            <person name="Clum A."/>
            <person name="Culley D."/>
            <person name="Crous P.W."/>
            <person name="Fauchery L."/>
            <person name="Girlanda M."/>
            <person name="Hayes R."/>
            <person name="Keri Z."/>
            <person name="LaButti K."/>
            <person name="Lipzen A."/>
            <person name="Lombard V."/>
            <person name="Magnuson J."/>
            <person name="Maillard F."/>
            <person name="Morin E."/>
            <person name="Murat C."/>
            <person name="Nolan M."/>
            <person name="Ohm R."/>
            <person name="Pangilinan J."/>
            <person name="Pereira M."/>
            <person name="Perotto S."/>
            <person name="Peter M."/>
            <person name="Riley R."/>
            <person name="Sitrit Y."/>
            <person name="Stielow B."/>
            <person name="Szollosi G."/>
            <person name="Zifcakova L."/>
            <person name="Stursova M."/>
            <person name="Spatafora J.W."/>
            <person name="Tedersoo L."/>
            <person name="Vaario L.-M."/>
            <person name="Yamada A."/>
            <person name="Yan M."/>
            <person name="Wang P."/>
            <person name="Xu J."/>
            <person name="Bruns T."/>
            <person name="Baldrian P."/>
            <person name="Vilgalys R."/>
            <person name="Henrissat B."/>
            <person name="Grigoriev I.V."/>
            <person name="Hibbett D."/>
            <person name="Nagy L.G."/>
            <person name="Martin F.M."/>
        </authorList>
    </citation>
    <scope>NUCLEOTIDE SEQUENCE</scope>
    <source>
        <strain evidence="1">Prilba</strain>
    </source>
</reference>
<reference evidence="1" key="2">
    <citation type="journal article" date="2020" name="Nat. Commun.">
        <title>Large-scale genome sequencing of mycorrhizal fungi provides insights into the early evolution of symbiotic traits.</title>
        <authorList>
            <person name="Miyauchi S."/>
            <person name="Kiss E."/>
            <person name="Kuo A."/>
            <person name="Drula E."/>
            <person name="Kohler A."/>
            <person name="Sanchez-Garcia M."/>
            <person name="Morin E."/>
            <person name="Andreopoulos B."/>
            <person name="Barry K.W."/>
            <person name="Bonito G."/>
            <person name="Buee M."/>
            <person name="Carver A."/>
            <person name="Chen C."/>
            <person name="Cichocki N."/>
            <person name="Clum A."/>
            <person name="Culley D."/>
            <person name="Crous P.W."/>
            <person name="Fauchery L."/>
            <person name="Girlanda M."/>
            <person name="Hayes R.D."/>
            <person name="Keri Z."/>
            <person name="LaButti K."/>
            <person name="Lipzen A."/>
            <person name="Lombard V."/>
            <person name="Magnuson J."/>
            <person name="Maillard F."/>
            <person name="Murat C."/>
            <person name="Nolan M."/>
            <person name="Ohm R.A."/>
            <person name="Pangilinan J."/>
            <person name="Pereira M.F."/>
            <person name="Perotto S."/>
            <person name="Peter M."/>
            <person name="Pfister S."/>
            <person name="Riley R."/>
            <person name="Sitrit Y."/>
            <person name="Stielow J.B."/>
            <person name="Szollosi G."/>
            <person name="Zifcakova L."/>
            <person name="Stursova M."/>
            <person name="Spatafora J.W."/>
            <person name="Tedersoo L."/>
            <person name="Vaario L.M."/>
            <person name="Yamada A."/>
            <person name="Yan M."/>
            <person name="Wang P."/>
            <person name="Xu J."/>
            <person name="Bruns T."/>
            <person name="Baldrian P."/>
            <person name="Vilgalys R."/>
            <person name="Dunand C."/>
            <person name="Henrissat B."/>
            <person name="Grigoriev I.V."/>
            <person name="Hibbett D."/>
            <person name="Nagy L.G."/>
            <person name="Martin F.M."/>
        </authorList>
    </citation>
    <scope>NUCLEOTIDE SEQUENCE</scope>
    <source>
        <strain evidence="1">Prilba</strain>
    </source>
</reference>
<feature type="non-terminal residue" evidence="1">
    <location>
        <position position="1"/>
    </location>
</feature>
<dbReference type="Pfam" id="PF14223">
    <property type="entry name" value="Retrotran_gag_2"/>
    <property type="match status" value="1"/>
</dbReference>
<accession>A0A9P5JX06</accession>
<evidence type="ECO:0000313" key="1">
    <source>
        <dbReference type="EMBL" id="KAF8468072.1"/>
    </source>
</evidence>
<keyword evidence="2" id="KW-1185">Reference proteome</keyword>
<dbReference type="AlphaFoldDB" id="A0A9P5JX06"/>
<name>A0A9P5JX06_9AGAM</name>
<sequence>KSHLKLLSWDLWKYIEGPESTPPTIPDLREETVLKATDADNGQAKKFRLSGNAKEHQQKLKEAAPWMASNNTMLSKIASATPSDQLHLIQDAQYAAQAWWNLHEYYQPQNSTHAQTIKKDIFAYQCRLGMDVPHWLADMQRYYGQL</sequence>